<keyword evidence="3" id="KW-0479">Metal-binding</keyword>
<evidence type="ECO:0000256" key="8">
    <source>
        <dbReference type="ARBA" id="ARBA00024209"/>
    </source>
</evidence>
<evidence type="ECO:0000256" key="1">
    <source>
        <dbReference type="ARBA" id="ARBA00004370"/>
    </source>
</evidence>
<evidence type="ECO:0000313" key="12">
    <source>
        <dbReference type="EMBL" id="MED6143122.1"/>
    </source>
</evidence>
<feature type="region of interest" description="Disordered" evidence="10">
    <location>
        <begin position="37"/>
        <end position="58"/>
    </location>
</feature>
<sequence>MQVKTKTEEGNAAGSILVMTKLVLVMGYRCHLWLSTTPHSPDDRIPVEPVSERGLSSSDLEKLPKITGKELLMDTECAICLDEIENEQLARLVHGCNHAFHVECVDT</sequence>
<protein>
    <recommendedName>
        <fullName evidence="11">RING-type domain-containing protein</fullName>
    </recommendedName>
</protein>
<accession>A0ABU6T322</accession>
<dbReference type="Pfam" id="PF17123">
    <property type="entry name" value="zf-RING_11"/>
    <property type="match status" value="1"/>
</dbReference>
<keyword evidence="5" id="KW-0862">Zinc</keyword>
<comment type="caution">
    <text evidence="12">The sequence shown here is derived from an EMBL/GenBank/DDBJ whole genome shotgun (WGS) entry which is preliminary data.</text>
</comment>
<name>A0ABU6T322_9FABA</name>
<keyword evidence="4 9" id="KW-0863">Zinc-finger</keyword>
<feature type="domain" description="RING-type" evidence="11">
    <location>
        <begin position="77"/>
        <end position="107"/>
    </location>
</feature>
<comment type="subcellular location">
    <subcellularLocation>
        <location evidence="1">Membrane</location>
    </subcellularLocation>
</comment>
<dbReference type="InterPro" id="IPR001841">
    <property type="entry name" value="Znf_RING"/>
</dbReference>
<comment type="similarity">
    <text evidence="8">Belongs to the RING-type zinc finger family. ATL subfamily.</text>
</comment>
<dbReference type="PANTHER" id="PTHR46539">
    <property type="entry name" value="E3 UBIQUITIN-PROTEIN LIGASE ATL42"/>
    <property type="match status" value="1"/>
</dbReference>
<evidence type="ECO:0000256" key="9">
    <source>
        <dbReference type="PROSITE-ProRule" id="PRU00175"/>
    </source>
</evidence>
<dbReference type="EMBL" id="JASCZI010090628">
    <property type="protein sequence ID" value="MED6143122.1"/>
    <property type="molecule type" value="Genomic_DNA"/>
</dbReference>
<organism evidence="12 13">
    <name type="scientific">Stylosanthes scabra</name>
    <dbReference type="NCBI Taxonomy" id="79078"/>
    <lineage>
        <taxon>Eukaryota</taxon>
        <taxon>Viridiplantae</taxon>
        <taxon>Streptophyta</taxon>
        <taxon>Embryophyta</taxon>
        <taxon>Tracheophyta</taxon>
        <taxon>Spermatophyta</taxon>
        <taxon>Magnoliopsida</taxon>
        <taxon>eudicotyledons</taxon>
        <taxon>Gunneridae</taxon>
        <taxon>Pentapetalae</taxon>
        <taxon>rosids</taxon>
        <taxon>fabids</taxon>
        <taxon>Fabales</taxon>
        <taxon>Fabaceae</taxon>
        <taxon>Papilionoideae</taxon>
        <taxon>50 kb inversion clade</taxon>
        <taxon>dalbergioids sensu lato</taxon>
        <taxon>Dalbergieae</taxon>
        <taxon>Pterocarpus clade</taxon>
        <taxon>Stylosanthes</taxon>
    </lineage>
</organism>
<keyword evidence="13" id="KW-1185">Reference proteome</keyword>
<evidence type="ECO:0000256" key="6">
    <source>
        <dbReference type="ARBA" id="ARBA00022989"/>
    </source>
</evidence>
<evidence type="ECO:0000256" key="4">
    <source>
        <dbReference type="ARBA" id="ARBA00022771"/>
    </source>
</evidence>
<keyword evidence="2" id="KW-0812">Transmembrane</keyword>
<dbReference type="PANTHER" id="PTHR46539:SF2">
    <property type="entry name" value="RING-H2 FINGER PROTEIN ATL43"/>
    <property type="match status" value="1"/>
</dbReference>
<evidence type="ECO:0000256" key="5">
    <source>
        <dbReference type="ARBA" id="ARBA00022833"/>
    </source>
</evidence>
<dbReference type="InterPro" id="IPR013083">
    <property type="entry name" value="Znf_RING/FYVE/PHD"/>
</dbReference>
<dbReference type="SUPFAM" id="SSF57850">
    <property type="entry name" value="RING/U-box"/>
    <property type="match status" value="1"/>
</dbReference>
<evidence type="ECO:0000259" key="11">
    <source>
        <dbReference type="PROSITE" id="PS50089"/>
    </source>
</evidence>
<dbReference type="PROSITE" id="PS50089">
    <property type="entry name" value="ZF_RING_2"/>
    <property type="match status" value="1"/>
</dbReference>
<evidence type="ECO:0000313" key="13">
    <source>
        <dbReference type="Proteomes" id="UP001341840"/>
    </source>
</evidence>
<evidence type="ECO:0000256" key="10">
    <source>
        <dbReference type="SAM" id="MobiDB-lite"/>
    </source>
</evidence>
<keyword evidence="7" id="KW-0472">Membrane</keyword>
<evidence type="ECO:0000256" key="3">
    <source>
        <dbReference type="ARBA" id="ARBA00022723"/>
    </source>
</evidence>
<dbReference type="Proteomes" id="UP001341840">
    <property type="component" value="Unassembled WGS sequence"/>
</dbReference>
<dbReference type="Gene3D" id="3.30.40.10">
    <property type="entry name" value="Zinc/RING finger domain, C3HC4 (zinc finger)"/>
    <property type="match status" value="1"/>
</dbReference>
<gene>
    <name evidence="12" type="ORF">PIB30_003832</name>
</gene>
<proteinExistence type="inferred from homology"/>
<evidence type="ECO:0000256" key="7">
    <source>
        <dbReference type="ARBA" id="ARBA00023136"/>
    </source>
</evidence>
<evidence type="ECO:0000256" key="2">
    <source>
        <dbReference type="ARBA" id="ARBA00022692"/>
    </source>
</evidence>
<reference evidence="12 13" key="1">
    <citation type="journal article" date="2023" name="Plants (Basel)">
        <title>Bridging the Gap: Combining Genomics and Transcriptomics Approaches to Understand Stylosanthes scabra, an Orphan Legume from the Brazilian Caatinga.</title>
        <authorList>
            <person name="Ferreira-Neto J.R.C."/>
            <person name="da Silva M.D."/>
            <person name="Binneck E."/>
            <person name="de Melo N.F."/>
            <person name="da Silva R.H."/>
            <person name="de Melo A.L.T.M."/>
            <person name="Pandolfi V."/>
            <person name="Bustamante F.O."/>
            <person name="Brasileiro-Vidal A.C."/>
            <person name="Benko-Iseppon A.M."/>
        </authorList>
    </citation>
    <scope>NUCLEOTIDE SEQUENCE [LARGE SCALE GENOMIC DNA]</scope>
    <source>
        <tissue evidence="12">Leaves</tissue>
    </source>
</reference>
<keyword evidence="6" id="KW-1133">Transmembrane helix</keyword>